<sequence length="511" mass="55824">MDYKVIYALALVAYTCGMLFIGFKAFKATKSLEDFYIGGRKIGVWVIAFAYVSTWNSAVTYVGFPGNAYKMGMPMIASGILSAIFAGFVGWLLMARRLRIQSTKLNSLTIPDYLEARYKSYGVRILSTIAILIFSGIYLVAQYAAVAYILQVYFGISYGISVLIMAVTIGIYTSIGGYLAVVWTDLIQGIIMTVVALCIPIFCLIALGGWNEINVTLTESVGPAFNEIPGLMGPLMFSYMAFYTLGSIGSPQLTVKFFSIKDKKVWKYGLLLITLVLAIQTPGMAFSGVATRAAVENGMISGTLIAQNADFTMPALMTTFAPKILSILYLVGVFGASMSTADSLLLTSSTALVRDLMQKGLRMNLNDKQVQKLTSLATLAITAITAVLSLMDLPMVVMISVMQLTVVGAAFMPSLIFGIWWKRGTKTASLASITAGIIVPILLFTVLEPYNPFGHPFWPSVIISFAVYIICSICSSPLPKEFVEDLFAYKEWEAHEADWDTIESEKNKIPE</sequence>
<comment type="subcellular location">
    <subcellularLocation>
        <location evidence="1">Cell membrane</location>
        <topology evidence="1">Multi-pass membrane protein</topology>
    </subcellularLocation>
</comment>
<evidence type="ECO:0000256" key="8">
    <source>
        <dbReference type="ARBA" id="ARBA00023053"/>
    </source>
</evidence>
<evidence type="ECO:0000256" key="5">
    <source>
        <dbReference type="ARBA" id="ARBA00022692"/>
    </source>
</evidence>
<dbReference type="PROSITE" id="PS50283">
    <property type="entry name" value="NA_SOLUT_SYMP_3"/>
    <property type="match status" value="1"/>
</dbReference>
<keyword evidence="6" id="KW-0769">Symport</keyword>
<evidence type="ECO:0000256" key="3">
    <source>
        <dbReference type="ARBA" id="ARBA00022448"/>
    </source>
</evidence>
<feature type="transmembrane region" description="Helical" evidence="14">
    <location>
        <begin position="190"/>
        <end position="210"/>
    </location>
</feature>
<evidence type="ECO:0000256" key="9">
    <source>
        <dbReference type="ARBA" id="ARBA00023065"/>
    </source>
</evidence>
<keyword evidence="11" id="KW-0739">Sodium transport</keyword>
<comment type="catalytic activity">
    <reaction evidence="12">
        <text>L-proline(in) + Na(+)(in) = L-proline(out) + Na(+)(out)</text>
        <dbReference type="Rhea" id="RHEA:28967"/>
        <dbReference type="ChEBI" id="CHEBI:29101"/>
        <dbReference type="ChEBI" id="CHEBI:60039"/>
    </reaction>
</comment>
<feature type="transmembrane region" description="Helical" evidence="14">
    <location>
        <begin position="397"/>
        <end position="421"/>
    </location>
</feature>
<gene>
    <name evidence="15" type="ORF">H8S37_08375</name>
</gene>
<dbReference type="GO" id="GO:0015293">
    <property type="term" value="F:symporter activity"/>
    <property type="evidence" value="ECO:0007669"/>
    <property type="project" value="UniProtKB-KW"/>
</dbReference>
<dbReference type="GO" id="GO:0006814">
    <property type="term" value="P:sodium ion transport"/>
    <property type="evidence" value="ECO:0007669"/>
    <property type="project" value="UniProtKB-KW"/>
</dbReference>
<feature type="transmembrane region" description="Helical" evidence="14">
    <location>
        <begin position="453"/>
        <end position="471"/>
    </location>
</feature>
<keyword evidence="4" id="KW-1003">Cell membrane</keyword>
<keyword evidence="7 14" id="KW-1133">Transmembrane helix</keyword>
<evidence type="ECO:0000256" key="6">
    <source>
        <dbReference type="ARBA" id="ARBA00022847"/>
    </source>
</evidence>
<dbReference type="AlphaFoldDB" id="A0A923LIL2"/>
<feature type="transmembrane region" description="Helical" evidence="14">
    <location>
        <begin position="76"/>
        <end position="94"/>
    </location>
</feature>
<evidence type="ECO:0000256" key="10">
    <source>
        <dbReference type="ARBA" id="ARBA00023136"/>
    </source>
</evidence>
<evidence type="ECO:0000313" key="15">
    <source>
        <dbReference type="EMBL" id="MBC5688939.1"/>
    </source>
</evidence>
<reference evidence="15" key="1">
    <citation type="submission" date="2020-08" db="EMBL/GenBank/DDBJ databases">
        <title>Genome public.</title>
        <authorList>
            <person name="Liu C."/>
            <person name="Sun Q."/>
        </authorList>
    </citation>
    <scope>NUCLEOTIDE SEQUENCE</scope>
    <source>
        <strain evidence="15">NSJ-55</strain>
    </source>
</reference>
<keyword evidence="5 14" id="KW-0812">Transmembrane</keyword>
<keyword evidence="10 14" id="KW-0472">Membrane</keyword>
<evidence type="ECO:0000256" key="11">
    <source>
        <dbReference type="ARBA" id="ARBA00023201"/>
    </source>
</evidence>
<evidence type="ECO:0000256" key="7">
    <source>
        <dbReference type="ARBA" id="ARBA00022989"/>
    </source>
</evidence>
<dbReference type="Proteomes" id="UP000652477">
    <property type="component" value="Unassembled WGS sequence"/>
</dbReference>
<proteinExistence type="inferred from homology"/>
<feature type="transmembrane region" description="Helical" evidence="14">
    <location>
        <begin position="268"/>
        <end position="289"/>
    </location>
</feature>
<feature type="transmembrane region" description="Helical" evidence="14">
    <location>
        <begin position="230"/>
        <end position="248"/>
    </location>
</feature>
<name>A0A923LIL2_9FIRM</name>
<keyword evidence="8" id="KW-0915">Sodium</keyword>
<evidence type="ECO:0000256" key="4">
    <source>
        <dbReference type="ARBA" id="ARBA00022475"/>
    </source>
</evidence>
<dbReference type="InterPro" id="IPR001734">
    <property type="entry name" value="Na/solute_symporter"/>
</dbReference>
<dbReference type="PANTHER" id="PTHR48086">
    <property type="entry name" value="SODIUM/PROLINE SYMPORTER-RELATED"/>
    <property type="match status" value="1"/>
</dbReference>
<dbReference type="EMBL" id="JACOPF010000001">
    <property type="protein sequence ID" value="MBC5688939.1"/>
    <property type="molecule type" value="Genomic_DNA"/>
</dbReference>
<protein>
    <submittedName>
        <fullName evidence="15">Sodium/solute symporter</fullName>
    </submittedName>
</protein>
<keyword evidence="16" id="KW-1185">Reference proteome</keyword>
<evidence type="ECO:0000256" key="12">
    <source>
        <dbReference type="ARBA" id="ARBA00033708"/>
    </source>
</evidence>
<feature type="transmembrane region" description="Helical" evidence="14">
    <location>
        <begin position="373"/>
        <end position="391"/>
    </location>
</feature>
<keyword evidence="3" id="KW-0813">Transport</keyword>
<evidence type="ECO:0000256" key="2">
    <source>
        <dbReference type="ARBA" id="ARBA00006434"/>
    </source>
</evidence>
<feature type="transmembrane region" description="Helical" evidence="14">
    <location>
        <begin position="428"/>
        <end position="447"/>
    </location>
</feature>
<comment type="similarity">
    <text evidence="2 13">Belongs to the sodium:solute symporter (SSF) (TC 2.A.21) family.</text>
</comment>
<dbReference type="Gene3D" id="1.20.1730.10">
    <property type="entry name" value="Sodium/glucose cotransporter"/>
    <property type="match status" value="1"/>
</dbReference>
<dbReference type="InterPro" id="IPR050277">
    <property type="entry name" value="Sodium:Solute_Symporter"/>
</dbReference>
<dbReference type="NCBIfam" id="TIGR00813">
    <property type="entry name" value="sss"/>
    <property type="match status" value="1"/>
</dbReference>
<comment type="caution">
    <text evidence="15">The sequence shown here is derived from an EMBL/GenBank/DDBJ whole genome shotgun (WGS) entry which is preliminary data.</text>
</comment>
<dbReference type="GO" id="GO:0005886">
    <property type="term" value="C:plasma membrane"/>
    <property type="evidence" value="ECO:0007669"/>
    <property type="project" value="UniProtKB-SubCell"/>
</dbReference>
<evidence type="ECO:0000256" key="13">
    <source>
        <dbReference type="RuleBase" id="RU362091"/>
    </source>
</evidence>
<dbReference type="RefSeq" id="WP_186875521.1">
    <property type="nucleotide sequence ID" value="NZ_JACOPF010000001.1"/>
</dbReference>
<feature type="transmembrane region" description="Helical" evidence="14">
    <location>
        <begin position="156"/>
        <end position="183"/>
    </location>
</feature>
<dbReference type="InterPro" id="IPR038377">
    <property type="entry name" value="Na/Glc_symporter_sf"/>
</dbReference>
<feature type="transmembrane region" description="Helical" evidence="14">
    <location>
        <begin position="44"/>
        <end position="64"/>
    </location>
</feature>
<organism evidence="15 16">
    <name type="scientific">Mediterraneibacter hominis</name>
    <dbReference type="NCBI Taxonomy" id="2763054"/>
    <lineage>
        <taxon>Bacteria</taxon>
        <taxon>Bacillati</taxon>
        <taxon>Bacillota</taxon>
        <taxon>Clostridia</taxon>
        <taxon>Lachnospirales</taxon>
        <taxon>Lachnospiraceae</taxon>
        <taxon>Mediterraneibacter</taxon>
    </lineage>
</organism>
<evidence type="ECO:0000313" key="16">
    <source>
        <dbReference type="Proteomes" id="UP000652477"/>
    </source>
</evidence>
<dbReference type="PANTHER" id="PTHR48086:SF3">
    <property type="entry name" value="SODIUM_PROLINE SYMPORTER"/>
    <property type="match status" value="1"/>
</dbReference>
<evidence type="ECO:0000256" key="14">
    <source>
        <dbReference type="SAM" id="Phobius"/>
    </source>
</evidence>
<feature type="transmembrane region" description="Helical" evidence="14">
    <location>
        <begin position="125"/>
        <end position="150"/>
    </location>
</feature>
<evidence type="ECO:0000256" key="1">
    <source>
        <dbReference type="ARBA" id="ARBA00004651"/>
    </source>
</evidence>
<keyword evidence="9" id="KW-0406">Ion transport</keyword>
<feature type="transmembrane region" description="Helical" evidence="14">
    <location>
        <begin position="6"/>
        <end position="23"/>
    </location>
</feature>
<dbReference type="Pfam" id="PF00474">
    <property type="entry name" value="SSF"/>
    <property type="match status" value="1"/>
</dbReference>
<accession>A0A923LIL2</accession>